<organism evidence="1 2">
    <name type="scientific">Nocardioides marmoribigeumensis</name>
    <dbReference type="NCBI Taxonomy" id="433649"/>
    <lineage>
        <taxon>Bacteria</taxon>
        <taxon>Bacillati</taxon>
        <taxon>Actinomycetota</taxon>
        <taxon>Actinomycetes</taxon>
        <taxon>Propionibacteriales</taxon>
        <taxon>Nocardioidaceae</taxon>
        <taxon>Nocardioides</taxon>
    </lineage>
</organism>
<dbReference type="Proteomes" id="UP001183648">
    <property type="component" value="Unassembled WGS sequence"/>
</dbReference>
<sequence>MGLLERFRATGDEQIEQVDWTPPAYGACQCDGHVEDVLELRIPLADGTGDVAVWALLTSGALATVPVEPDLQQLSDGLTPQGRGPFQWLLTAGERLMPFIAEGATSKLEDALFVQEGVERAMWQHRRKELAVGAPRMCINGVQCAVVMALMNLRAAHPPA</sequence>
<accession>A0ABU2BPG9</accession>
<comment type="caution">
    <text evidence="1">The sequence shown here is derived from an EMBL/GenBank/DDBJ whole genome shotgun (WGS) entry which is preliminary data.</text>
</comment>
<dbReference type="EMBL" id="JAVDYG010000001">
    <property type="protein sequence ID" value="MDR7360528.1"/>
    <property type="molecule type" value="Genomic_DNA"/>
</dbReference>
<gene>
    <name evidence="1" type="ORF">J2S63_000081</name>
</gene>
<name>A0ABU2BPG9_9ACTN</name>
<keyword evidence="2" id="KW-1185">Reference proteome</keyword>
<dbReference type="RefSeq" id="WP_310297117.1">
    <property type="nucleotide sequence ID" value="NZ_BAAAPS010000006.1"/>
</dbReference>
<proteinExistence type="predicted"/>
<protein>
    <submittedName>
        <fullName evidence="1">Uncharacterized protein</fullName>
    </submittedName>
</protein>
<evidence type="ECO:0000313" key="1">
    <source>
        <dbReference type="EMBL" id="MDR7360528.1"/>
    </source>
</evidence>
<reference evidence="1 2" key="1">
    <citation type="submission" date="2023-07" db="EMBL/GenBank/DDBJ databases">
        <title>Sequencing the genomes of 1000 actinobacteria strains.</title>
        <authorList>
            <person name="Klenk H.-P."/>
        </authorList>
    </citation>
    <scope>NUCLEOTIDE SEQUENCE [LARGE SCALE GENOMIC DNA]</scope>
    <source>
        <strain evidence="1 2">DSM 19426</strain>
    </source>
</reference>
<evidence type="ECO:0000313" key="2">
    <source>
        <dbReference type="Proteomes" id="UP001183648"/>
    </source>
</evidence>